<feature type="transmembrane region" description="Helical" evidence="1">
    <location>
        <begin position="351"/>
        <end position="369"/>
    </location>
</feature>
<reference evidence="2 3" key="1">
    <citation type="journal article" date="2023" name="BMC Biol.">
        <title>The compact genome of the sponge Oopsacas minuta (Hexactinellida) is lacking key metazoan core genes.</title>
        <authorList>
            <person name="Santini S."/>
            <person name="Schenkelaars Q."/>
            <person name="Jourda C."/>
            <person name="Duchesne M."/>
            <person name="Belahbib H."/>
            <person name="Rocher C."/>
            <person name="Selva M."/>
            <person name="Riesgo A."/>
            <person name="Vervoort M."/>
            <person name="Leys S.P."/>
            <person name="Kodjabachian L."/>
            <person name="Le Bivic A."/>
            <person name="Borchiellini C."/>
            <person name="Claverie J.M."/>
            <person name="Renard E."/>
        </authorList>
    </citation>
    <scope>NUCLEOTIDE SEQUENCE [LARGE SCALE GENOMIC DNA]</scope>
    <source>
        <strain evidence="2">SPO-2</strain>
    </source>
</reference>
<feature type="transmembrane region" description="Helical" evidence="1">
    <location>
        <begin position="152"/>
        <end position="178"/>
    </location>
</feature>
<organism evidence="2 3">
    <name type="scientific">Oopsacas minuta</name>
    <dbReference type="NCBI Taxonomy" id="111878"/>
    <lineage>
        <taxon>Eukaryota</taxon>
        <taxon>Metazoa</taxon>
        <taxon>Porifera</taxon>
        <taxon>Hexactinellida</taxon>
        <taxon>Hexasterophora</taxon>
        <taxon>Lyssacinosida</taxon>
        <taxon>Leucopsacidae</taxon>
        <taxon>Oopsacas</taxon>
    </lineage>
</organism>
<keyword evidence="3" id="KW-1185">Reference proteome</keyword>
<proteinExistence type="predicted"/>
<accession>A0AAV7JK83</accession>
<evidence type="ECO:0000313" key="2">
    <source>
        <dbReference type="EMBL" id="KAI6649274.1"/>
    </source>
</evidence>
<feature type="transmembrane region" description="Helical" evidence="1">
    <location>
        <begin position="199"/>
        <end position="218"/>
    </location>
</feature>
<name>A0AAV7JK83_9METZ</name>
<dbReference type="AlphaFoldDB" id="A0AAV7JK83"/>
<keyword evidence="1" id="KW-0472">Membrane</keyword>
<keyword evidence="1" id="KW-1133">Transmembrane helix</keyword>
<dbReference type="Proteomes" id="UP001165289">
    <property type="component" value="Unassembled WGS sequence"/>
</dbReference>
<dbReference type="EMBL" id="JAKMXF010000321">
    <property type="protein sequence ID" value="KAI6649274.1"/>
    <property type="molecule type" value="Genomic_DNA"/>
</dbReference>
<gene>
    <name evidence="2" type="ORF">LOD99_11641</name>
</gene>
<protein>
    <submittedName>
        <fullName evidence="2">Uncharacterized protein</fullName>
    </submittedName>
</protein>
<evidence type="ECO:0000313" key="3">
    <source>
        <dbReference type="Proteomes" id="UP001165289"/>
    </source>
</evidence>
<evidence type="ECO:0000256" key="1">
    <source>
        <dbReference type="SAM" id="Phobius"/>
    </source>
</evidence>
<feature type="transmembrane region" description="Helical" evidence="1">
    <location>
        <begin position="63"/>
        <end position="86"/>
    </location>
</feature>
<feature type="transmembrane region" description="Helical" evidence="1">
    <location>
        <begin position="264"/>
        <end position="283"/>
    </location>
</feature>
<feature type="transmembrane region" description="Helical" evidence="1">
    <location>
        <begin position="395"/>
        <end position="419"/>
    </location>
</feature>
<feature type="transmembrane region" description="Helical" evidence="1">
    <location>
        <begin position="486"/>
        <end position="507"/>
    </location>
</feature>
<sequence>MSTPQRVGESCDELDTQPTVLIQENRRFSIKNIIDEEIYNIQNEKNDHTNNKCISCPPRCVKILWLIIAISVIGLAVILVISPLVLSKIPPQGVPTTNNSLWGITTELTLLRYYGLEVTEVNCSYEFEFNNYLCLPQCNWHPAGNIAFLMQYSILIIIDVTGIILSIISISAWIVPFIRYAYHNRHNSLSGIDINLPRLTLFMLLLSVAILILLYAILDIPQHEDIFCKSVQSELGFDFSLVSLHSDARIEVYGALFHYFTLSYLLWTVCSWLNILLVLCFPLQITTNFKVKNTIFLTELLISILVPFFAIFLAVQGPDYNGEYTAAYGPVQIYRTIFLIDHSLYGTLYEWPHFISLGIILAFNVIIVFKLKMKLLKQTVSSGRKQSIGGFETRFMVHSVILIILHIFVNATVIAYKFIEYRYFWQLEEIIGCVTLNSNLTFTLEGNVYTSKSLELVKIFFTEYSAIEINSCQDYFLDNEMIYPSFLFILSTILLRLVWLSVFVVLIPQFSPGRLYKSIRSHTKIQTQKSNVV</sequence>
<feature type="transmembrane region" description="Helical" evidence="1">
    <location>
        <begin position="295"/>
        <end position="315"/>
    </location>
</feature>
<comment type="caution">
    <text evidence="2">The sequence shown here is derived from an EMBL/GenBank/DDBJ whole genome shotgun (WGS) entry which is preliminary data.</text>
</comment>
<keyword evidence="1" id="KW-0812">Transmembrane</keyword>